<keyword evidence="3" id="KW-1185">Reference proteome</keyword>
<dbReference type="Proteomes" id="UP000633365">
    <property type="component" value="Unassembled WGS sequence"/>
</dbReference>
<comment type="caution">
    <text evidence="2">The sequence shown here is derived from an EMBL/GenBank/DDBJ whole genome shotgun (WGS) entry which is preliminary data.</text>
</comment>
<evidence type="ECO:0000259" key="1">
    <source>
        <dbReference type="Pfam" id="PF21757"/>
    </source>
</evidence>
<sequence length="82" mass="9208">MLDRNELRKLQNADISACEPDRLTDLINLNINTNQRITDKTSSFIKLAGNPYLFKVGETVVKVEYEGSKSFVESFASLIRAG</sequence>
<reference evidence="2" key="1">
    <citation type="submission" date="2021-01" db="EMBL/GenBank/DDBJ databases">
        <title>Genome public.</title>
        <authorList>
            <person name="Liu C."/>
            <person name="Sun Q."/>
        </authorList>
    </citation>
    <scope>NUCLEOTIDE SEQUENCE</scope>
    <source>
        <strain evidence="2">M6</strain>
    </source>
</reference>
<proteinExistence type="predicted"/>
<dbReference type="Pfam" id="PF21757">
    <property type="entry name" value="DUF6870"/>
    <property type="match status" value="1"/>
</dbReference>
<organism evidence="2 3">
    <name type="scientific">Ruminococcus difficilis</name>
    <dbReference type="NCBI Taxonomy" id="2763069"/>
    <lineage>
        <taxon>Bacteria</taxon>
        <taxon>Bacillati</taxon>
        <taxon>Bacillota</taxon>
        <taxon>Clostridia</taxon>
        <taxon>Eubacteriales</taxon>
        <taxon>Oscillospiraceae</taxon>
        <taxon>Ruminococcus</taxon>
    </lineage>
</organism>
<dbReference type="AlphaFoldDB" id="A0A934TZC8"/>
<dbReference type="EMBL" id="JAEQMG010000076">
    <property type="protein sequence ID" value="MBK6088696.1"/>
    <property type="molecule type" value="Genomic_DNA"/>
</dbReference>
<dbReference type="RefSeq" id="WP_201427560.1">
    <property type="nucleotide sequence ID" value="NZ_JAEQMG010000076.1"/>
</dbReference>
<protein>
    <recommendedName>
        <fullName evidence="1">DUF6870 domain-containing protein</fullName>
    </recommendedName>
</protein>
<name>A0A934TZC8_9FIRM</name>
<gene>
    <name evidence="2" type="ORF">JKK62_08540</name>
</gene>
<evidence type="ECO:0000313" key="2">
    <source>
        <dbReference type="EMBL" id="MBK6088696.1"/>
    </source>
</evidence>
<dbReference type="InterPro" id="IPR049222">
    <property type="entry name" value="DUF6870"/>
</dbReference>
<feature type="domain" description="DUF6870" evidence="1">
    <location>
        <begin position="10"/>
        <end position="77"/>
    </location>
</feature>
<accession>A0A934TZC8</accession>
<evidence type="ECO:0000313" key="3">
    <source>
        <dbReference type="Proteomes" id="UP000633365"/>
    </source>
</evidence>